<protein>
    <submittedName>
        <fullName evidence="2">Uncharacterized protein</fullName>
    </submittedName>
</protein>
<sequence>MSSSISHVQDSDGKLATESAPPGMNSITNTVGMRPSKNQISSPIDLSHVQQNSCHELGCTADHKTKMKHENKDHSCFELVQLLIPISIPIAIGIHTVLENNSKLITYRSDEYRPPVLLQSANLPDLNLIAESERRVLYNLSLEGIIMTSADFYEINIRGARLNSSILNHVDFSSPWNTPSFDDEIGTFKSNSSQLLFEKTNLTYASFVFVTNEKAAFTLTIMDNASLGAFFSCSNCIFDFTDMAGVNFEKC</sequence>
<feature type="compositionally biased region" description="Polar residues" evidence="1">
    <location>
        <begin position="25"/>
        <end position="39"/>
    </location>
</feature>
<comment type="caution">
    <text evidence="2">The sequence shown here is derived from an EMBL/GenBank/DDBJ whole genome shotgun (WGS) entry which is preliminary data.</text>
</comment>
<gene>
    <name evidence="2" type="ORF">KIK155_LOCUS28998</name>
</gene>
<name>A0A818XCN1_9BILA</name>
<feature type="region of interest" description="Disordered" evidence="1">
    <location>
        <begin position="1"/>
        <end position="39"/>
    </location>
</feature>
<dbReference type="SUPFAM" id="SSF141571">
    <property type="entry name" value="Pentapeptide repeat-like"/>
    <property type="match status" value="1"/>
</dbReference>
<accession>A0A818XCN1</accession>
<dbReference type="AlphaFoldDB" id="A0A818XCN1"/>
<dbReference type="Gene3D" id="2.160.20.80">
    <property type="entry name" value="E3 ubiquitin-protein ligase SopA"/>
    <property type="match status" value="1"/>
</dbReference>
<reference evidence="2" key="1">
    <citation type="submission" date="2021-02" db="EMBL/GenBank/DDBJ databases">
        <authorList>
            <person name="Nowell W R."/>
        </authorList>
    </citation>
    <scope>NUCLEOTIDE SEQUENCE</scope>
</reference>
<dbReference type="EMBL" id="CAJNYV010005336">
    <property type="protein sequence ID" value="CAF3738527.1"/>
    <property type="molecule type" value="Genomic_DNA"/>
</dbReference>
<evidence type="ECO:0000313" key="2">
    <source>
        <dbReference type="EMBL" id="CAF3738527.1"/>
    </source>
</evidence>
<dbReference type="Proteomes" id="UP000663865">
    <property type="component" value="Unassembled WGS sequence"/>
</dbReference>
<proteinExistence type="predicted"/>
<evidence type="ECO:0000256" key="1">
    <source>
        <dbReference type="SAM" id="MobiDB-lite"/>
    </source>
</evidence>
<organism evidence="2 3">
    <name type="scientific">Rotaria socialis</name>
    <dbReference type="NCBI Taxonomy" id="392032"/>
    <lineage>
        <taxon>Eukaryota</taxon>
        <taxon>Metazoa</taxon>
        <taxon>Spiralia</taxon>
        <taxon>Gnathifera</taxon>
        <taxon>Rotifera</taxon>
        <taxon>Eurotatoria</taxon>
        <taxon>Bdelloidea</taxon>
        <taxon>Philodinida</taxon>
        <taxon>Philodinidae</taxon>
        <taxon>Rotaria</taxon>
    </lineage>
</organism>
<evidence type="ECO:0000313" key="3">
    <source>
        <dbReference type="Proteomes" id="UP000663865"/>
    </source>
</evidence>